<dbReference type="Pfam" id="PF22590">
    <property type="entry name" value="Cas3-like_C_2"/>
    <property type="match status" value="1"/>
</dbReference>
<evidence type="ECO:0000256" key="2">
    <source>
        <dbReference type="ARBA" id="ARBA00022801"/>
    </source>
</evidence>
<keyword evidence="1" id="KW-0547">Nucleotide-binding</keyword>
<evidence type="ECO:0000313" key="7">
    <source>
        <dbReference type="EMBL" id="PZO57172.1"/>
    </source>
</evidence>
<evidence type="ECO:0000256" key="5">
    <source>
        <dbReference type="ARBA" id="ARBA00023118"/>
    </source>
</evidence>
<evidence type="ECO:0000256" key="1">
    <source>
        <dbReference type="ARBA" id="ARBA00022741"/>
    </source>
</evidence>
<dbReference type="Gene3D" id="3.40.50.300">
    <property type="entry name" value="P-loop containing nucleotide triphosphate hydrolases"/>
    <property type="match status" value="2"/>
</dbReference>
<accession>A0A2W4XMA9</accession>
<dbReference type="GO" id="GO:0005524">
    <property type="term" value="F:ATP binding"/>
    <property type="evidence" value="ECO:0007669"/>
    <property type="project" value="UniProtKB-KW"/>
</dbReference>
<dbReference type="InterPro" id="IPR014001">
    <property type="entry name" value="Helicase_ATP-bd"/>
</dbReference>
<dbReference type="InterPro" id="IPR054712">
    <property type="entry name" value="Cas3-like_dom"/>
</dbReference>
<dbReference type="SUPFAM" id="SSF52540">
    <property type="entry name" value="P-loop containing nucleoside triphosphate hydrolases"/>
    <property type="match status" value="1"/>
</dbReference>
<dbReference type="Pfam" id="PF00270">
    <property type="entry name" value="DEAD"/>
    <property type="match status" value="1"/>
</dbReference>
<comment type="caution">
    <text evidence="7">The sequence shown here is derived from an EMBL/GenBank/DDBJ whole genome shotgun (WGS) entry which is preliminary data.</text>
</comment>
<organism evidence="7 8">
    <name type="scientific">Phormidesmis priestleyi</name>
    <dbReference type="NCBI Taxonomy" id="268141"/>
    <lineage>
        <taxon>Bacteria</taxon>
        <taxon>Bacillati</taxon>
        <taxon>Cyanobacteriota</taxon>
        <taxon>Cyanophyceae</taxon>
        <taxon>Leptolyngbyales</taxon>
        <taxon>Leptolyngbyaceae</taxon>
        <taxon>Phormidesmis</taxon>
    </lineage>
</organism>
<dbReference type="SMART" id="SM00490">
    <property type="entry name" value="HELICc"/>
    <property type="match status" value="1"/>
</dbReference>
<dbReference type="InterPro" id="IPR027417">
    <property type="entry name" value="P-loop_NTPase"/>
</dbReference>
<dbReference type="InterPro" id="IPR001650">
    <property type="entry name" value="Helicase_C-like"/>
</dbReference>
<protein>
    <submittedName>
        <fullName evidence="7">CRISPR-associated helicase Cas3</fullName>
    </submittedName>
</protein>
<keyword evidence="5" id="KW-0051">Antiviral defense</keyword>
<proteinExistence type="predicted"/>
<evidence type="ECO:0000313" key="8">
    <source>
        <dbReference type="Proteomes" id="UP000249794"/>
    </source>
</evidence>
<dbReference type="GO" id="GO:0003723">
    <property type="term" value="F:RNA binding"/>
    <property type="evidence" value="ECO:0007669"/>
    <property type="project" value="TreeGrafter"/>
</dbReference>
<reference evidence="8" key="1">
    <citation type="submission" date="2018-04" db="EMBL/GenBank/DDBJ databases">
        <authorList>
            <person name="Cornet L."/>
        </authorList>
    </citation>
    <scope>NUCLEOTIDE SEQUENCE [LARGE SCALE GENOMIC DNA]</scope>
</reference>
<keyword evidence="3" id="KW-0347">Helicase</keyword>
<dbReference type="PANTHER" id="PTHR47963">
    <property type="entry name" value="DEAD-BOX ATP-DEPENDENT RNA HELICASE 47, MITOCHONDRIAL"/>
    <property type="match status" value="1"/>
</dbReference>
<gene>
    <name evidence="7" type="primary">cas3</name>
    <name evidence="7" type="ORF">DCF15_07485</name>
</gene>
<dbReference type="Proteomes" id="UP000249794">
    <property type="component" value="Unassembled WGS sequence"/>
</dbReference>
<dbReference type="GO" id="GO:0051607">
    <property type="term" value="P:defense response to virus"/>
    <property type="evidence" value="ECO:0007669"/>
    <property type="project" value="UniProtKB-KW"/>
</dbReference>
<dbReference type="GO" id="GO:0016787">
    <property type="term" value="F:hydrolase activity"/>
    <property type="evidence" value="ECO:0007669"/>
    <property type="project" value="UniProtKB-KW"/>
</dbReference>
<evidence type="ECO:0000256" key="4">
    <source>
        <dbReference type="ARBA" id="ARBA00022840"/>
    </source>
</evidence>
<dbReference type="NCBIfam" id="TIGR01587">
    <property type="entry name" value="cas3_core"/>
    <property type="match status" value="1"/>
</dbReference>
<keyword evidence="2" id="KW-0378">Hydrolase</keyword>
<reference evidence="7 8" key="2">
    <citation type="submission" date="2018-06" db="EMBL/GenBank/DDBJ databases">
        <title>Metagenomic assembly of (sub)arctic Cyanobacteria and their associated microbiome from non-axenic cultures.</title>
        <authorList>
            <person name="Baurain D."/>
        </authorList>
    </citation>
    <scope>NUCLEOTIDE SEQUENCE [LARGE SCALE GENOMIC DNA]</scope>
    <source>
        <strain evidence="7">ULC027bin1</strain>
    </source>
</reference>
<evidence type="ECO:0000256" key="3">
    <source>
        <dbReference type="ARBA" id="ARBA00022806"/>
    </source>
</evidence>
<sequence>MADTVEKRSFDFGRVFIPGDKAEKAPPEIRFQPLDNHVGNVSKLVKFWDDKGLPDPENSKLRILEASRIHDMGKPQKFEMRCELNGQNRLKKYIYSFRGHRFLAQSDNKWAEKMAIGHHDFSAQEICKDTYQLKQSNSDYRRILENRPLAYAQELYVLEMCDQIEAELACRTMDDEEQGSSRTFMDFTIQDNSKKPFTYKIDPWPFSPELKSVELIFQYWEFRLNNAQKDALNKIPEKDQHKLGRTLDSIIKGWWQQSNLTESDTQEITVSLEPYLSPAVETVEPCNAMQFYQQISKSFQPNPMQAEMFELLYGTSPADPPAVVLKGPTGSGKTEAVLFPALASRCRLFLPLPARSLLEDQKVRIEKYIKTFSKLHPDQEFSLVVDTGTHMERYIYQDGARVVRNLNPRRHLYKGDVILTTIDKMLYRFFAYGDNQKSFTFPLRLNRGKSLICFDEAHSYDELSFTNFHSLVTALYEAGQALVVMTATLPEEHQEYFRDFVKVDYVGDSDKADALRSFQNDVLDRPYLDKREFVWQHNVERNSDDPSSFQTAIAETALETIKKRSSPRILLVVQRVVDAVEAYKQIKAELTSQNRKLDVYLYHGRIADQLRPDIYQKIDSRDSASEPYILVTTSAIEVGCDLNAEVLITEICPPENLIQRVGRCNRRGNISDAQVIVIGNEIPPFANSLNEDGWQQYRDSLIAMSGHQFDTQEISACIARTPHVDDYRVVEIFSMLYDYIYGADLTCQPAHERGLVPTRSWTPSVELRLVRSENEQHHSISIPVDRLAATNGNVYAYTNLFERTYDIETTQWKTEPVKRWGDIYKKQLIVEICPELALISFDDACLYDYDEELGFVDLPKIFTKWIQGAEVKLKYSYTQSDKIHTVIYSYVNSLP</sequence>
<dbReference type="InterPro" id="IPR011545">
    <property type="entry name" value="DEAD/DEAH_box_helicase_dom"/>
</dbReference>
<dbReference type="SMART" id="SM00487">
    <property type="entry name" value="DEXDc"/>
    <property type="match status" value="1"/>
</dbReference>
<feature type="domain" description="Helicase ATP-binding" evidence="6">
    <location>
        <begin position="314"/>
        <end position="507"/>
    </location>
</feature>
<dbReference type="InterPro" id="IPR050547">
    <property type="entry name" value="DEAD_box_RNA_helicases"/>
</dbReference>
<dbReference type="EMBL" id="QBMP01000056">
    <property type="protein sequence ID" value="PZO57172.1"/>
    <property type="molecule type" value="Genomic_DNA"/>
</dbReference>
<dbReference type="PANTHER" id="PTHR47963:SF9">
    <property type="entry name" value="CRISPR-ASSOCIATED ENDONUCLEASE_HELICASE CAS3"/>
    <property type="match status" value="1"/>
</dbReference>
<dbReference type="InterPro" id="IPR006474">
    <property type="entry name" value="Helicase_Cas3_CRISPR-ass_core"/>
</dbReference>
<dbReference type="PROSITE" id="PS51192">
    <property type="entry name" value="HELICASE_ATP_BIND_1"/>
    <property type="match status" value="1"/>
</dbReference>
<keyword evidence="4" id="KW-0067">ATP-binding</keyword>
<dbReference type="GO" id="GO:0003724">
    <property type="term" value="F:RNA helicase activity"/>
    <property type="evidence" value="ECO:0007669"/>
    <property type="project" value="TreeGrafter"/>
</dbReference>
<name>A0A2W4XMA9_9CYAN</name>
<evidence type="ECO:0000259" key="6">
    <source>
        <dbReference type="PROSITE" id="PS51192"/>
    </source>
</evidence>
<dbReference type="AlphaFoldDB" id="A0A2W4XMA9"/>